<gene>
    <name evidence="2" type="ordered locus">BLASA_3313</name>
</gene>
<protein>
    <submittedName>
        <fullName evidence="2">Uncharacterized protein</fullName>
    </submittedName>
</protein>
<feature type="compositionally biased region" description="Polar residues" evidence="1">
    <location>
        <begin position="1"/>
        <end position="11"/>
    </location>
</feature>
<keyword evidence="3" id="KW-1185">Reference proteome</keyword>
<proteinExistence type="predicted"/>
<feature type="region of interest" description="Disordered" evidence="1">
    <location>
        <begin position="1"/>
        <end position="24"/>
    </location>
</feature>
<evidence type="ECO:0000256" key="1">
    <source>
        <dbReference type="SAM" id="MobiDB-lite"/>
    </source>
</evidence>
<dbReference type="KEGG" id="bsd:BLASA_3313"/>
<name>H6RRA1_BLASD</name>
<evidence type="ECO:0000313" key="2">
    <source>
        <dbReference type="EMBL" id="CCG04181.1"/>
    </source>
</evidence>
<evidence type="ECO:0000313" key="3">
    <source>
        <dbReference type="Proteomes" id="UP000007517"/>
    </source>
</evidence>
<accession>H6RRA1</accession>
<reference evidence="2 3" key="1">
    <citation type="journal article" date="2012" name="J. Bacteriol.">
        <title>Genome Sequence of Blastococcus saxobsidens DD2, a Stone-Inhabiting Bacterium.</title>
        <authorList>
            <person name="Chouaia B."/>
            <person name="Crotti E."/>
            <person name="Brusetti L."/>
            <person name="Daffonchio D."/>
            <person name="Essoussi I."/>
            <person name="Nouioui I."/>
            <person name="Sbissi I."/>
            <person name="Ghodhbane-Gtari F."/>
            <person name="Gtari M."/>
            <person name="Vacherie B."/>
            <person name="Barbe V."/>
            <person name="Medigue C."/>
            <person name="Gury J."/>
            <person name="Pujic P."/>
            <person name="Normand P."/>
        </authorList>
    </citation>
    <scope>NUCLEOTIDE SEQUENCE [LARGE SCALE GENOMIC DNA]</scope>
    <source>
        <strain evidence="2 3">DD2</strain>
    </source>
</reference>
<reference evidence="3" key="2">
    <citation type="submission" date="2012-02" db="EMBL/GenBank/DDBJ databases">
        <title>Complete genome sequence of Blastococcus saxobsidens strain DD2.</title>
        <authorList>
            <person name="Genoscope."/>
        </authorList>
    </citation>
    <scope>NUCLEOTIDE SEQUENCE [LARGE SCALE GENOMIC DNA]</scope>
    <source>
        <strain evidence="3">DD2</strain>
    </source>
</reference>
<dbReference type="AlphaFoldDB" id="H6RRA1"/>
<dbReference type="Proteomes" id="UP000007517">
    <property type="component" value="Chromosome"/>
</dbReference>
<dbReference type="HOGENOM" id="CLU_2663772_0_0_11"/>
<feature type="region of interest" description="Disordered" evidence="1">
    <location>
        <begin position="42"/>
        <end position="75"/>
    </location>
</feature>
<dbReference type="EMBL" id="FO117623">
    <property type="protein sequence ID" value="CCG04181.1"/>
    <property type="molecule type" value="Genomic_DNA"/>
</dbReference>
<organism evidence="2 3">
    <name type="scientific">Blastococcus saxobsidens (strain DD2)</name>
    <dbReference type="NCBI Taxonomy" id="1146883"/>
    <lineage>
        <taxon>Bacteria</taxon>
        <taxon>Bacillati</taxon>
        <taxon>Actinomycetota</taxon>
        <taxon>Actinomycetes</taxon>
        <taxon>Geodermatophilales</taxon>
        <taxon>Geodermatophilaceae</taxon>
        <taxon>Blastococcus</taxon>
    </lineage>
</organism>
<sequence length="75" mass="7982">MARRGMSSSPGRCSPRPFGSAETAHVDGDPLNLCYAAHKDGSRAVGGQPGADRFPLVRSGRGQRAPRLPCRMSCR</sequence>